<feature type="domain" description="RimM N-terminal" evidence="6">
    <location>
        <begin position="8"/>
        <end position="88"/>
    </location>
</feature>
<comment type="similarity">
    <text evidence="5">Belongs to the RimM family.</text>
</comment>
<dbReference type="PANTHER" id="PTHR33692:SF1">
    <property type="entry name" value="RIBOSOME MATURATION FACTOR RIMM"/>
    <property type="match status" value="1"/>
</dbReference>
<dbReference type="PANTHER" id="PTHR33692">
    <property type="entry name" value="RIBOSOME MATURATION FACTOR RIMM"/>
    <property type="match status" value="1"/>
</dbReference>
<dbReference type="InterPro" id="IPR009000">
    <property type="entry name" value="Transl_B-barrel_sf"/>
</dbReference>
<keyword evidence="2 5" id="KW-0690">Ribosome biogenesis</keyword>
<name>A0ABW2K2L3_9BACI</name>
<dbReference type="SUPFAM" id="SSF50346">
    <property type="entry name" value="PRC-barrel domain"/>
    <property type="match status" value="1"/>
</dbReference>
<dbReference type="NCBIfam" id="TIGR02273">
    <property type="entry name" value="16S_RimM"/>
    <property type="match status" value="1"/>
</dbReference>
<dbReference type="Pfam" id="PF01782">
    <property type="entry name" value="RimM"/>
    <property type="match status" value="1"/>
</dbReference>
<comment type="subunit">
    <text evidence="5">Binds ribosomal protein uS19.</text>
</comment>
<dbReference type="SUPFAM" id="SSF50447">
    <property type="entry name" value="Translation proteins"/>
    <property type="match status" value="1"/>
</dbReference>
<evidence type="ECO:0000259" key="7">
    <source>
        <dbReference type="Pfam" id="PF05239"/>
    </source>
</evidence>
<comment type="function">
    <text evidence="5">An accessory protein needed during the final step in the assembly of 30S ribosomal subunit, possibly for assembly of the head region. Essential for efficient processing of 16S rRNA. May be needed both before and after RbfA during the maturation of 16S rRNA. It has affinity for free ribosomal 30S subunits but not for 70S ribosomes.</text>
</comment>
<dbReference type="EMBL" id="JBHTBY010000006">
    <property type="protein sequence ID" value="MFC7320423.1"/>
    <property type="molecule type" value="Genomic_DNA"/>
</dbReference>
<accession>A0ABW2K2L3</accession>
<keyword evidence="9" id="KW-1185">Reference proteome</keyword>
<dbReference type="InterPro" id="IPR036976">
    <property type="entry name" value="RimM_N_sf"/>
</dbReference>
<keyword evidence="4 5" id="KW-0143">Chaperone</keyword>
<dbReference type="Gene3D" id="2.30.30.240">
    <property type="entry name" value="PRC-barrel domain"/>
    <property type="match status" value="1"/>
</dbReference>
<proteinExistence type="inferred from homology"/>
<comment type="domain">
    <text evidence="5">The PRC barrel domain binds ribosomal protein uS19.</text>
</comment>
<reference evidence="9" key="1">
    <citation type="journal article" date="2019" name="Int. J. Syst. Evol. Microbiol.">
        <title>The Global Catalogue of Microorganisms (GCM) 10K type strain sequencing project: providing services to taxonomists for standard genome sequencing and annotation.</title>
        <authorList>
            <consortium name="The Broad Institute Genomics Platform"/>
            <consortium name="The Broad Institute Genome Sequencing Center for Infectious Disease"/>
            <person name="Wu L."/>
            <person name="Ma J."/>
        </authorList>
    </citation>
    <scope>NUCLEOTIDE SEQUENCE [LARGE SCALE GENOMIC DNA]</scope>
    <source>
        <strain evidence="9">CCUG 73951</strain>
    </source>
</reference>
<feature type="domain" description="PRC-barrel" evidence="7">
    <location>
        <begin position="96"/>
        <end position="170"/>
    </location>
</feature>
<sequence>MNDPLYNVGQIINTHGIKGEVKVRRITDFDERFRPGQQLYWVSEDKPLVELVVKSHRVHKGFDLVTFEGHHSINDVEEYRDGFLKVSSSVHEELDEHEFYFHEIIGSTVYLTSGEKLGVVKEILTPGANDVWVVQRESAKDLLIPYIEDVVKDIDTESKEVTIDPIEGLLD</sequence>
<comment type="subcellular location">
    <subcellularLocation>
        <location evidence="5">Cytoplasm</location>
    </subcellularLocation>
</comment>
<comment type="caution">
    <text evidence="8">The sequence shown here is derived from an EMBL/GenBank/DDBJ whole genome shotgun (WGS) entry which is preliminary data.</text>
</comment>
<gene>
    <name evidence="5 8" type="primary">rimM</name>
    <name evidence="8" type="ORF">ACFQMN_05985</name>
</gene>
<evidence type="ECO:0000256" key="1">
    <source>
        <dbReference type="ARBA" id="ARBA00022490"/>
    </source>
</evidence>
<evidence type="ECO:0000313" key="9">
    <source>
        <dbReference type="Proteomes" id="UP001596494"/>
    </source>
</evidence>
<dbReference type="Pfam" id="PF05239">
    <property type="entry name" value="PRC"/>
    <property type="match status" value="1"/>
</dbReference>
<keyword evidence="1 5" id="KW-0963">Cytoplasm</keyword>
<dbReference type="InterPro" id="IPR002676">
    <property type="entry name" value="RimM_N"/>
</dbReference>
<evidence type="ECO:0000256" key="3">
    <source>
        <dbReference type="ARBA" id="ARBA00022552"/>
    </source>
</evidence>
<dbReference type="HAMAP" id="MF_00014">
    <property type="entry name" value="Ribosome_mat_RimM"/>
    <property type="match status" value="1"/>
</dbReference>
<dbReference type="Proteomes" id="UP001596494">
    <property type="component" value="Unassembled WGS sequence"/>
</dbReference>
<dbReference type="Gene3D" id="2.40.30.60">
    <property type="entry name" value="RimM"/>
    <property type="match status" value="1"/>
</dbReference>
<protein>
    <recommendedName>
        <fullName evidence="5">Ribosome maturation factor RimM</fullName>
    </recommendedName>
</protein>
<evidence type="ECO:0000256" key="4">
    <source>
        <dbReference type="ARBA" id="ARBA00023186"/>
    </source>
</evidence>
<evidence type="ECO:0000259" key="6">
    <source>
        <dbReference type="Pfam" id="PF01782"/>
    </source>
</evidence>
<dbReference type="InterPro" id="IPR027275">
    <property type="entry name" value="PRC-brl_dom"/>
</dbReference>
<organism evidence="8 9">
    <name type="scientific">Halobacillus campisalis</name>
    <dbReference type="NCBI Taxonomy" id="435909"/>
    <lineage>
        <taxon>Bacteria</taxon>
        <taxon>Bacillati</taxon>
        <taxon>Bacillota</taxon>
        <taxon>Bacilli</taxon>
        <taxon>Bacillales</taxon>
        <taxon>Bacillaceae</taxon>
        <taxon>Halobacillus</taxon>
    </lineage>
</organism>
<keyword evidence="3 5" id="KW-0698">rRNA processing</keyword>
<evidence type="ECO:0000256" key="2">
    <source>
        <dbReference type="ARBA" id="ARBA00022517"/>
    </source>
</evidence>
<evidence type="ECO:0000256" key="5">
    <source>
        <dbReference type="HAMAP-Rule" id="MF_00014"/>
    </source>
</evidence>
<dbReference type="InterPro" id="IPR011961">
    <property type="entry name" value="RimM"/>
</dbReference>
<evidence type="ECO:0000313" key="8">
    <source>
        <dbReference type="EMBL" id="MFC7320423.1"/>
    </source>
</evidence>
<dbReference type="InterPro" id="IPR011033">
    <property type="entry name" value="PRC_barrel-like_sf"/>
</dbReference>
<dbReference type="RefSeq" id="WP_289214089.1">
    <property type="nucleotide sequence ID" value="NZ_JAPVRC010000001.1"/>
</dbReference>